<comment type="caution">
    <text evidence="1">The sequence shown here is derived from an EMBL/GenBank/DDBJ whole genome shotgun (WGS) entry which is preliminary data.</text>
</comment>
<dbReference type="Proteomes" id="UP001596303">
    <property type="component" value="Unassembled WGS sequence"/>
</dbReference>
<evidence type="ECO:0000313" key="1">
    <source>
        <dbReference type="EMBL" id="MFC6199056.1"/>
    </source>
</evidence>
<dbReference type="CDD" id="cd12952">
    <property type="entry name" value="MMP_ACEL2062"/>
    <property type="match status" value="1"/>
</dbReference>
<organism evidence="1 2">
    <name type="scientific">Ponticaulis profundi</name>
    <dbReference type="NCBI Taxonomy" id="2665222"/>
    <lineage>
        <taxon>Bacteria</taxon>
        <taxon>Pseudomonadati</taxon>
        <taxon>Pseudomonadota</taxon>
        <taxon>Alphaproteobacteria</taxon>
        <taxon>Hyphomonadales</taxon>
        <taxon>Hyphomonadaceae</taxon>
        <taxon>Ponticaulis</taxon>
    </lineage>
</organism>
<dbReference type="InterPro" id="IPR010428">
    <property type="entry name" value="Zincin_1"/>
</dbReference>
<gene>
    <name evidence="1" type="ORF">ACFQDM_13255</name>
</gene>
<reference evidence="2" key="1">
    <citation type="journal article" date="2019" name="Int. J. Syst. Evol. Microbiol.">
        <title>The Global Catalogue of Microorganisms (GCM) 10K type strain sequencing project: providing services to taxonomists for standard genome sequencing and annotation.</title>
        <authorList>
            <consortium name="The Broad Institute Genomics Platform"/>
            <consortium name="The Broad Institute Genome Sequencing Center for Infectious Disease"/>
            <person name="Wu L."/>
            <person name="Ma J."/>
        </authorList>
    </citation>
    <scope>NUCLEOTIDE SEQUENCE [LARGE SCALE GENOMIC DNA]</scope>
    <source>
        <strain evidence="2">CGMCC-1.15741</strain>
    </source>
</reference>
<evidence type="ECO:0000313" key="2">
    <source>
        <dbReference type="Proteomes" id="UP001596303"/>
    </source>
</evidence>
<protein>
    <submittedName>
        <fullName evidence="1">Metallopeptidase family protein</fullName>
    </submittedName>
</protein>
<dbReference type="RefSeq" id="WP_377379799.1">
    <property type="nucleotide sequence ID" value="NZ_JBHSSW010000017.1"/>
</dbReference>
<dbReference type="SUPFAM" id="SSF55486">
    <property type="entry name" value="Metalloproteases ('zincins'), catalytic domain"/>
    <property type="match status" value="1"/>
</dbReference>
<dbReference type="EMBL" id="JBHSSW010000017">
    <property type="protein sequence ID" value="MFC6199056.1"/>
    <property type="molecule type" value="Genomic_DNA"/>
</dbReference>
<keyword evidence="2" id="KW-1185">Reference proteome</keyword>
<accession>A0ABW1SCU8</accession>
<proteinExistence type="predicted"/>
<dbReference type="Pfam" id="PF06262">
    <property type="entry name" value="Zincin_1"/>
    <property type="match status" value="1"/>
</dbReference>
<sequence length="127" mass="14668">MTHEPDLDTFRELTEQAWAQLPDEFRRAAGRVVLHVQDLADRDVLEELNIVNPMSLSGLYQGVPLTIDSVTFPYPESPRIFLYRLPILAEARSKPDVTLKELIHHVLVHELGHHFGYSDEEMHRLTD</sequence>
<name>A0ABW1SCU8_9PROT</name>
<dbReference type="InterPro" id="IPR038555">
    <property type="entry name" value="Zincin_1_sf"/>
</dbReference>
<dbReference type="Gene3D" id="3.30.2010.20">
    <property type="match status" value="1"/>
</dbReference>